<keyword evidence="2" id="KW-1185">Reference proteome</keyword>
<evidence type="ECO:0000313" key="1">
    <source>
        <dbReference type="EMBL" id="KAL2336927.1"/>
    </source>
</evidence>
<dbReference type="EMBL" id="JBGMDY010000004">
    <property type="protein sequence ID" value="KAL2336927.1"/>
    <property type="molecule type" value="Genomic_DNA"/>
</dbReference>
<protein>
    <submittedName>
        <fullName evidence="1">Uncharacterized protein</fullName>
    </submittedName>
</protein>
<gene>
    <name evidence="1" type="ORF">Fmac_011373</name>
</gene>
<organism evidence="1 2">
    <name type="scientific">Flemingia macrophylla</name>
    <dbReference type="NCBI Taxonomy" id="520843"/>
    <lineage>
        <taxon>Eukaryota</taxon>
        <taxon>Viridiplantae</taxon>
        <taxon>Streptophyta</taxon>
        <taxon>Embryophyta</taxon>
        <taxon>Tracheophyta</taxon>
        <taxon>Spermatophyta</taxon>
        <taxon>Magnoliopsida</taxon>
        <taxon>eudicotyledons</taxon>
        <taxon>Gunneridae</taxon>
        <taxon>Pentapetalae</taxon>
        <taxon>rosids</taxon>
        <taxon>fabids</taxon>
        <taxon>Fabales</taxon>
        <taxon>Fabaceae</taxon>
        <taxon>Papilionoideae</taxon>
        <taxon>50 kb inversion clade</taxon>
        <taxon>NPAAA clade</taxon>
        <taxon>indigoferoid/millettioid clade</taxon>
        <taxon>Phaseoleae</taxon>
        <taxon>Flemingia</taxon>
    </lineage>
</organism>
<proteinExistence type="predicted"/>
<reference evidence="1 2" key="1">
    <citation type="submission" date="2024-08" db="EMBL/GenBank/DDBJ databases">
        <title>Insights into the chromosomal genome structure of Flemingia macrophylla.</title>
        <authorList>
            <person name="Ding Y."/>
            <person name="Zhao Y."/>
            <person name="Bi W."/>
            <person name="Wu M."/>
            <person name="Zhao G."/>
            <person name="Gong Y."/>
            <person name="Li W."/>
            <person name="Zhang P."/>
        </authorList>
    </citation>
    <scope>NUCLEOTIDE SEQUENCE [LARGE SCALE GENOMIC DNA]</scope>
    <source>
        <strain evidence="1">DYQJB</strain>
        <tissue evidence="1">Leaf</tissue>
    </source>
</reference>
<sequence>MPSSDSHHSNNSTCSTHSFASLILPTKWSGSLVRMLGGDKGQYRKDRCRR</sequence>
<dbReference type="AlphaFoldDB" id="A0ABD1MM96"/>
<comment type="caution">
    <text evidence="1">The sequence shown here is derived from an EMBL/GenBank/DDBJ whole genome shotgun (WGS) entry which is preliminary data.</text>
</comment>
<name>A0ABD1MM96_9FABA</name>
<accession>A0ABD1MM96</accession>
<dbReference type="Proteomes" id="UP001603857">
    <property type="component" value="Unassembled WGS sequence"/>
</dbReference>
<evidence type="ECO:0000313" key="2">
    <source>
        <dbReference type="Proteomes" id="UP001603857"/>
    </source>
</evidence>